<organism evidence="3 4">
    <name type="scientific">Spirodela intermedia</name>
    <name type="common">Intermediate duckweed</name>
    <dbReference type="NCBI Taxonomy" id="51605"/>
    <lineage>
        <taxon>Eukaryota</taxon>
        <taxon>Viridiplantae</taxon>
        <taxon>Streptophyta</taxon>
        <taxon>Embryophyta</taxon>
        <taxon>Tracheophyta</taxon>
        <taxon>Spermatophyta</taxon>
        <taxon>Magnoliopsida</taxon>
        <taxon>Liliopsida</taxon>
        <taxon>Araceae</taxon>
        <taxon>Lemnoideae</taxon>
        <taxon>Spirodela</taxon>
    </lineage>
</organism>
<proteinExistence type="predicted"/>
<gene>
    <name evidence="2" type="ORF">SI7747_16018936</name>
    <name evidence="3" type="ORF">SI8410_16020427</name>
</gene>
<evidence type="ECO:0000313" key="3">
    <source>
        <dbReference type="EMBL" id="CAA7409749.1"/>
    </source>
</evidence>
<accession>A0A7I8LI79</accession>
<evidence type="ECO:0000313" key="4">
    <source>
        <dbReference type="Proteomes" id="UP000663760"/>
    </source>
</evidence>
<dbReference type="AlphaFoldDB" id="A0A7I8LI79"/>
<evidence type="ECO:0000313" key="2">
    <source>
        <dbReference type="EMBL" id="CAA2633414.1"/>
    </source>
</evidence>
<evidence type="ECO:0000256" key="1">
    <source>
        <dbReference type="SAM" id="MobiDB-lite"/>
    </source>
</evidence>
<dbReference type="EMBL" id="LR743603">
    <property type="protein sequence ID" value="CAA2633414.1"/>
    <property type="molecule type" value="Genomic_DNA"/>
</dbReference>
<feature type="region of interest" description="Disordered" evidence="1">
    <location>
        <begin position="1"/>
        <end position="24"/>
    </location>
</feature>
<protein>
    <submittedName>
        <fullName evidence="3">Uncharacterized protein</fullName>
    </submittedName>
</protein>
<keyword evidence="4" id="KW-1185">Reference proteome</keyword>
<dbReference type="EMBL" id="LR746279">
    <property type="protein sequence ID" value="CAA7409749.1"/>
    <property type="molecule type" value="Genomic_DNA"/>
</dbReference>
<name>A0A7I8LI79_SPIIN</name>
<sequence>MATETGCRETAFSRERSSSDGGLAGDAAVVGDELEGMRWVAAYAALVAVARVAVDELLLRQGDQFPPCDLPRPLHCRRSREGPAGACITHPHQMTPRTLRCSRIW</sequence>
<dbReference type="Proteomes" id="UP000663760">
    <property type="component" value="Chromosome 16"/>
</dbReference>
<reference evidence="3" key="1">
    <citation type="submission" date="2020-02" db="EMBL/GenBank/DDBJ databases">
        <authorList>
            <person name="Scholz U."/>
            <person name="Mascher M."/>
            <person name="Fiebig A."/>
        </authorList>
    </citation>
    <scope>NUCLEOTIDE SEQUENCE</scope>
</reference>